<dbReference type="InterPro" id="IPR025668">
    <property type="entry name" value="Tnp_DDE_dom"/>
</dbReference>
<dbReference type="Proteomes" id="UP000616595">
    <property type="component" value="Unassembled WGS sequence"/>
</dbReference>
<sequence length="132" mass="15356">MSDTKIKSEFIRHGFWHKVYRNRENLKLCKVKGIRLSGPARGRPPQNDVIDKKQDYVDICERIEVERKFSLAKFKCGLGLIRLRLLDTGLCTIALSIVVLNLNLRKVLCAHFQFFMLGLNGDSYFRKLVMIQ</sequence>
<accession>A0A923KQR6</accession>
<proteinExistence type="predicted"/>
<protein>
    <submittedName>
        <fullName evidence="2">Transposase</fullName>
    </submittedName>
</protein>
<dbReference type="EMBL" id="WJBD01000018">
    <property type="protein sequence ID" value="MBC3889414.1"/>
    <property type="molecule type" value="Genomic_DNA"/>
</dbReference>
<keyword evidence="3" id="KW-1185">Reference proteome</keyword>
<name>A0A923KQR6_9FIRM</name>
<dbReference type="RefSeq" id="WP_148566991.1">
    <property type="nucleotide sequence ID" value="NZ_RXYA01000007.1"/>
</dbReference>
<comment type="caution">
    <text evidence="2">The sequence shown here is derived from an EMBL/GenBank/DDBJ whole genome shotgun (WGS) entry which is preliminary data.</text>
</comment>
<dbReference type="AlphaFoldDB" id="A0A923KQR6"/>
<feature type="domain" description="Transposase DDE" evidence="1">
    <location>
        <begin position="18"/>
        <end position="102"/>
    </location>
</feature>
<reference evidence="2" key="2">
    <citation type="submission" date="2020-10" db="EMBL/GenBank/DDBJ databases">
        <title>Comparative genomics of the Acetobacterium genus.</title>
        <authorList>
            <person name="Marshall C."/>
            <person name="May H."/>
            <person name="Norman S."/>
        </authorList>
    </citation>
    <scope>NUCLEOTIDE SEQUENCE</scope>
    <source>
        <strain evidence="2">DER-2019</strain>
    </source>
</reference>
<organism evidence="2 3">
    <name type="scientific">Acetobacterium paludosum</name>
    <dbReference type="NCBI Taxonomy" id="52693"/>
    <lineage>
        <taxon>Bacteria</taxon>
        <taxon>Bacillati</taxon>
        <taxon>Bacillota</taxon>
        <taxon>Clostridia</taxon>
        <taxon>Eubacteriales</taxon>
        <taxon>Eubacteriaceae</taxon>
        <taxon>Acetobacterium</taxon>
    </lineage>
</organism>
<dbReference type="OrthoDB" id="9770860at2"/>
<evidence type="ECO:0000313" key="3">
    <source>
        <dbReference type="Proteomes" id="UP000616595"/>
    </source>
</evidence>
<evidence type="ECO:0000313" key="2">
    <source>
        <dbReference type="EMBL" id="MBC3889414.1"/>
    </source>
</evidence>
<dbReference type="Pfam" id="PF13586">
    <property type="entry name" value="DDE_Tnp_1_2"/>
    <property type="match status" value="1"/>
</dbReference>
<reference evidence="2" key="1">
    <citation type="submission" date="2019-10" db="EMBL/GenBank/DDBJ databases">
        <authorList>
            <person name="Ross D.E."/>
            <person name="Gulliver D."/>
        </authorList>
    </citation>
    <scope>NUCLEOTIDE SEQUENCE</scope>
    <source>
        <strain evidence="2">DER-2019</strain>
    </source>
</reference>
<gene>
    <name evidence="2" type="ORF">GH810_13950</name>
</gene>
<evidence type="ECO:0000259" key="1">
    <source>
        <dbReference type="Pfam" id="PF13586"/>
    </source>
</evidence>